<gene>
    <name evidence="2" type="ORF">PP101_17</name>
</gene>
<keyword evidence="1" id="KW-0812">Transmembrane</keyword>
<evidence type="ECO:0000313" key="3">
    <source>
        <dbReference type="Proteomes" id="UP000224355"/>
    </source>
</evidence>
<name>A0A1J0MF59_9CAUD</name>
<protein>
    <submittedName>
        <fullName evidence="2">Uncharacterized protein</fullName>
    </submittedName>
</protein>
<feature type="transmembrane region" description="Helical" evidence="1">
    <location>
        <begin position="12"/>
        <end position="34"/>
    </location>
</feature>
<keyword evidence="1" id="KW-1133">Transmembrane helix</keyword>
<dbReference type="EMBL" id="KY087898">
    <property type="protein sequence ID" value="APD19681.1"/>
    <property type="molecule type" value="Genomic_DNA"/>
</dbReference>
<evidence type="ECO:0000256" key="1">
    <source>
        <dbReference type="SAM" id="Phobius"/>
    </source>
</evidence>
<accession>A0A1J0MF59</accession>
<sequence length="136" mass="15233">MKKNIGSRVLNSILYSALIAGAVLCIFIILSIVLPRAEAKPPAFPRTAVFDCQGFDVSLHQDSAKHPVFASIRLERGLWMEVPQESRDYAIFMNIDNGRIARMGSKPDGRTYLSLYANTDMAQAYKSEHDLICRKV</sequence>
<reference evidence="2 3" key="1">
    <citation type="submission" date="2018-04" db="EMBL/GenBank/DDBJ databases">
        <authorList>
            <person name="Shneider M.M."/>
            <person name="Kabanova A.P."/>
            <person name="Vo T.N.H."/>
            <person name="Korzhenkov A."/>
            <person name="Samarov N.I."/>
            <person name="Toshchakov S.V."/>
            <person name="Miroshnikov K.K."/>
            <person name="Ignatov A.N."/>
            <person name="Kulikov E.E."/>
            <person name="Miroshnikov K.A."/>
        </authorList>
    </citation>
    <scope>NUCLEOTIDE SEQUENCE [LARGE SCALE GENOMIC DNA]</scope>
</reference>
<keyword evidence="1" id="KW-0472">Membrane</keyword>
<keyword evidence="3" id="KW-1185">Reference proteome</keyword>
<evidence type="ECO:0000313" key="2">
    <source>
        <dbReference type="EMBL" id="APD19681.1"/>
    </source>
</evidence>
<dbReference type="Proteomes" id="UP000224355">
    <property type="component" value="Segment"/>
</dbReference>
<organism evidence="2 3">
    <name type="scientific">Pectobacterium phage PP101</name>
    <dbReference type="NCBI Taxonomy" id="1916414"/>
    <lineage>
        <taxon>Viruses</taxon>
        <taxon>Duplodnaviria</taxon>
        <taxon>Heunggongvirae</taxon>
        <taxon>Uroviricota</taxon>
        <taxon>Caudoviricetes</taxon>
        <taxon>Chaseviridae</taxon>
        <taxon>Cleopatravirinae</taxon>
        <taxon>Suwonvirus</taxon>
        <taxon>Suwonvirus PP101</taxon>
    </lineage>
</organism>
<proteinExistence type="predicted"/>